<dbReference type="Proteomes" id="UP000248329">
    <property type="component" value="Unassembled WGS sequence"/>
</dbReference>
<proteinExistence type="predicted"/>
<accession>A0AC61L2L7</accession>
<evidence type="ECO:0000313" key="2">
    <source>
        <dbReference type="Proteomes" id="UP000248329"/>
    </source>
</evidence>
<dbReference type="EMBL" id="PQXF01000016">
    <property type="protein sequence ID" value="PXF60457.1"/>
    <property type="molecule type" value="Genomic_DNA"/>
</dbReference>
<protein>
    <submittedName>
        <fullName evidence="1">Uncharacterized protein</fullName>
    </submittedName>
</protein>
<evidence type="ECO:0000313" key="1">
    <source>
        <dbReference type="EMBL" id="PXF60457.1"/>
    </source>
</evidence>
<sequence length="85" mass="9774">MIVTDTDFASVLAKAEIIELVKELFSKKHYLIITPKVYEELEVPKEYGYTYPDEIFNNIDVLIVESREQELYIDMIGSNPGSEQG</sequence>
<name>A0AC61L2L7_9EURY</name>
<gene>
    <name evidence="1" type="ORF">C4B59_09280</name>
</gene>
<reference evidence="1" key="1">
    <citation type="submission" date="2018-01" db="EMBL/GenBank/DDBJ databases">
        <authorList>
            <person name="Krukenberg V."/>
        </authorList>
    </citation>
    <scope>NUCLEOTIDE SEQUENCE</scope>
    <source>
        <strain evidence="1">E20ANME2</strain>
    </source>
</reference>
<comment type="caution">
    <text evidence="1">The sequence shown here is derived from an EMBL/GenBank/DDBJ whole genome shotgun (WGS) entry which is preliminary data.</text>
</comment>
<organism evidence="1 2">
    <name type="scientific">Candidatus Methanogaster sp</name>
    <dbReference type="NCBI Taxonomy" id="3386292"/>
    <lineage>
        <taxon>Archaea</taxon>
        <taxon>Methanobacteriati</taxon>
        <taxon>Methanobacteriota</taxon>
        <taxon>Stenosarchaea group</taxon>
        <taxon>Methanomicrobia</taxon>
        <taxon>Methanosarcinales</taxon>
        <taxon>ANME-2 cluster</taxon>
        <taxon>Candidatus Methanogasteraceae</taxon>
        <taxon>Candidatus Methanogaster</taxon>
    </lineage>
</organism>